<proteinExistence type="predicted"/>
<dbReference type="RefSeq" id="WP_209852383.1">
    <property type="nucleotide sequence ID" value="NZ_CBCRVE010000012.1"/>
</dbReference>
<organism evidence="4 5">
    <name type="scientific">Paenibacillus sediminis</name>
    <dbReference type="NCBI Taxonomy" id="664909"/>
    <lineage>
        <taxon>Bacteria</taxon>
        <taxon>Bacillati</taxon>
        <taxon>Bacillota</taxon>
        <taxon>Bacilli</taxon>
        <taxon>Bacillales</taxon>
        <taxon>Paenibacillaceae</taxon>
        <taxon>Paenibacillus</taxon>
    </lineage>
</organism>
<name>A0ABS4H6U3_9BACL</name>
<dbReference type="Pfam" id="PF00496">
    <property type="entry name" value="SBP_bac_5"/>
    <property type="match status" value="1"/>
</dbReference>
<dbReference type="Proteomes" id="UP001519273">
    <property type="component" value="Unassembled WGS sequence"/>
</dbReference>
<evidence type="ECO:0000259" key="3">
    <source>
        <dbReference type="Pfam" id="PF00496"/>
    </source>
</evidence>
<reference evidence="4 5" key="1">
    <citation type="submission" date="2021-03" db="EMBL/GenBank/DDBJ databases">
        <title>Genomic Encyclopedia of Type Strains, Phase IV (KMG-IV): sequencing the most valuable type-strain genomes for metagenomic binning, comparative biology and taxonomic classification.</title>
        <authorList>
            <person name="Goeker M."/>
        </authorList>
    </citation>
    <scope>NUCLEOTIDE SEQUENCE [LARGE SCALE GENOMIC DNA]</scope>
    <source>
        <strain evidence="4 5">DSM 23491</strain>
    </source>
</reference>
<dbReference type="PANTHER" id="PTHR30290">
    <property type="entry name" value="PERIPLASMIC BINDING COMPONENT OF ABC TRANSPORTER"/>
    <property type="match status" value="1"/>
</dbReference>
<keyword evidence="5" id="KW-1185">Reference proteome</keyword>
<evidence type="ECO:0000256" key="1">
    <source>
        <dbReference type="SAM" id="MobiDB-lite"/>
    </source>
</evidence>
<feature type="chain" id="PRO_5045049120" evidence="2">
    <location>
        <begin position="21"/>
        <end position="588"/>
    </location>
</feature>
<feature type="domain" description="Solute-binding protein family 5" evidence="3">
    <location>
        <begin position="126"/>
        <end position="506"/>
    </location>
</feature>
<dbReference type="Gene3D" id="3.10.105.10">
    <property type="entry name" value="Dipeptide-binding Protein, Domain 3"/>
    <property type="match status" value="1"/>
</dbReference>
<feature type="signal peptide" evidence="2">
    <location>
        <begin position="1"/>
        <end position="20"/>
    </location>
</feature>
<dbReference type="PIRSF" id="PIRSF002741">
    <property type="entry name" value="MppA"/>
    <property type="match status" value="1"/>
</dbReference>
<dbReference type="Gene3D" id="3.40.190.10">
    <property type="entry name" value="Periplasmic binding protein-like II"/>
    <property type="match status" value="1"/>
</dbReference>
<evidence type="ECO:0000313" key="4">
    <source>
        <dbReference type="EMBL" id="MBP1938250.1"/>
    </source>
</evidence>
<dbReference type="PROSITE" id="PS51257">
    <property type="entry name" value="PROKAR_LIPOPROTEIN"/>
    <property type="match status" value="1"/>
</dbReference>
<dbReference type="InterPro" id="IPR000914">
    <property type="entry name" value="SBP_5_dom"/>
</dbReference>
<comment type="caution">
    <text evidence="4">The sequence shown here is derived from an EMBL/GenBank/DDBJ whole genome shotgun (WGS) entry which is preliminary data.</text>
</comment>
<dbReference type="PANTHER" id="PTHR30290:SF81">
    <property type="entry name" value="OLIGOPEPTIDE-BINDING PROTEIN OPPA"/>
    <property type="match status" value="1"/>
</dbReference>
<evidence type="ECO:0000313" key="5">
    <source>
        <dbReference type="Proteomes" id="UP001519273"/>
    </source>
</evidence>
<feature type="region of interest" description="Disordered" evidence="1">
    <location>
        <begin position="27"/>
        <end position="62"/>
    </location>
</feature>
<gene>
    <name evidence="4" type="ORF">J2Z20_003169</name>
</gene>
<dbReference type="CDD" id="cd00995">
    <property type="entry name" value="PBP2_NikA_DppA_OppA_like"/>
    <property type="match status" value="1"/>
</dbReference>
<evidence type="ECO:0000256" key="2">
    <source>
        <dbReference type="SAM" id="SignalP"/>
    </source>
</evidence>
<dbReference type="InterPro" id="IPR039424">
    <property type="entry name" value="SBP_5"/>
</dbReference>
<dbReference type="Gene3D" id="3.90.76.10">
    <property type="entry name" value="Dipeptide-binding Protein, Domain 1"/>
    <property type="match status" value="1"/>
</dbReference>
<dbReference type="InterPro" id="IPR030678">
    <property type="entry name" value="Peptide/Ni-bd"/>
</dbReference>
<dbReference type="EMBL" id="JAGGKP010000012">
    <property type="protein sequence ID" value="MBP1938250.1"/>
    <property type="molecule type" value="Genomic_DNA"/>
</dbReference>
<keyword evidence="2" id="KW-0732">Signal</keyword>
<sequence>MRKRMSLLLVMMLLSFSVLAACGGSKTAEPATTGETVTEPAKPADETTPQPEPAKEATPAGSEGLYEAADMSLNPAPAANRKDTLIVGMTSPKGVFNPLYGETTYDKYVFDVIFDYFLQVKGDGTYENSLADSIDVSPDGLKYTFHLKPGVKYTDGSPVTVKDYAFALKVLHDASYDGPIDILSFKVKGGQDYHDGKAKDISGIKIIDDNTIEIEVTEPTAYTRDTLGTVPFIPEAYYGKGYKQGDLEYIKALHDKPLGSGPYILKSFTPGQEADLEANPNYFKGAPKIKNLIYKATTDETKLAMLQSGEIDMDHVTVNQDNVDELQGMGFLDVNIFPTNGYGYVAFNFKEKKFQDQKVRQALVYGLNRKEIVEGVYGKFADVINIPQSKVSWAYTNEGIEPYDFNMDTAKKLLDDAGWKVGADGIREKDGEKFKINFSATADNPVVDALLPIMTKNYKELGIDIAAETLDFNAIMDKKDKGDFDMFFAAWGLTPDPDSTVYITKGAQNDVGYSNKTVDEWSDKGKKELNFDKRKEDYKALYQELNKDLPAIFMYQRRDMWAINGRVNGLEITPYKDFIYSLYTAELE</sequence>
<accession>A0ABS4H6U3</accession>
<dbReference type="SUPFAM" id="SSF53850">
    <property type="entry name" value="Periplasmic binding protein-like II"/>
    <property type="match status" value="1"/>
</dbReference>
<protein>
    <submittedName>
        <fullName evidence="4">Peptide/nickel transport system substrate-binding protein</fullName>
    </submittedName>
</protein>